<evidence type="ECO:0000259" key="5">
    <source>
        <dbReference type="Pfam" id="PF04539"/>
    </source>
</evidence>
<dbReference type="InterPro" id="IPR013325">
    <property type="entry name" value="RNA_pol_sigma_r2"/>
</dbReference>
<dbReference type="Pfam" id="PF04539">
    <property type="entry name" value="Sigma70_r3"/>
    <property type="match status" value="1"/>
</dbReference>
<dbReference type="InterPro" id="IPR007627">
    <property type="entry name" value="RNA_pol_sigma70_r2"/>
</dbReference>
<evidence type="ECO:0000256" key="3">
    <source>
        <dbReference type="ARBA" id="ARBA00023125"/>
    </source>
</evidence>
<dbReference type="Pfam" id="PF04542">
    <property type="entry name" value="Sigma70_r2"/>
    <property type="match status" value="1"/>
</dbReference>
<keyword evidence="3" id="KW-0238">DNA-binding</keyword>
<dbReference type="Pfam" id="PF04545">
    <property type="entry name" value="Sigma70_r4"/>
    <property type="match status" value="1"/>
</dbReference>
<dbReference type="PANTHER" id="PTHR30385:SF4">
    <property type="entry name" value="RNA POLYMERASE SIGMA-E FACTOR"/>
    <property type="match status" value="1"/>
</dbReference>
<dbReference type="CDD" id="cd06171">
    <property type="entry name" value="Sigma70_r4"/>
    <property type="match status" value="1"/>
</dbReference>
<evidence type="ECO:0000259" key="6">
    <source>
        <dbReference type="Pfam" id="PF04542"/>
    </source>
</evidence>
<evidence type="ECO:0000256" key="4">
    <source>
        <dbReference type="ARBA" id="ARBA00023163"/>
    </source>
</evidence>
<evidence type="ECO:0000313" key="9">
    <source>
        <dbReference type="Proteomes" id="UP001500221"/>
    </source>
</evidence>
<dbReference type="InterPro" id="IPR036388">
    <property type="entry name" value="WH-like_DNA-bd_sf"/>
</dbReference>
<protein>
    <submittedName>
        <fullName evidence="8">SigB/SigF/SigG family RNA polymerase sigma factor</fullName>
    </submittedName>
</protein>
<organism evidence="8 9">
    <name type="scientific">Nocardioides marinquilinus</name>
    <dbReference type="NCBI Taxonomy" id="1210400"/>
    <lineage>
        <taxon>Bacteria</taxon>
        <taxon>Bacillati</taxon>
        <taxon>Actinomycetota</taxon>
        <taxon>Actinomycetes</taxon>
        <taxon>Propionibacteriales</taxon>
        <taxon>Nocardioidaceae</taxon>
        <taxon>Nocardioides</taxon>
    </lineage>
</organism>
<sequence length="275" mass="30988">MRPSTFSSSRSERLSRAERSDLTAELLTRAAGTDDPAQRRVILDEVVTINVRIAHAVAARYRGRGVPLEDLEQVGCEGLTKAVQRYDHTTHHDLLTYAVPTIRGQILRYFRDLSWTLRPPRRIQDLQWRINRTIDELSLELGREPTTAEVCASLGIEAAEHDEAVAAFGCLHPPSLDQPVAGSPELTLGQGLTADDDPDEAVEARAMLQPLVRRLPERDRRILYLRFVEDQTQREIGDELGVPQMQVSRWLTRIYRELRDGLGPDADPWTAAEPA</sequence>
<dbReference type="InterPro" id="IPR007624">
    <property type="entry name" value="RNA_pol_sigma70_r3"/>
</dbReference>
<evidence type="ECO:0000259" key="7">
    <source>
        <dbReference type="Pfam" id="PF04545"/>
    </source>
</evidence>
<dbReference type="EMBL" id="BAABKG010000001">
    <property type="protein sequence ID" value="GAA5143862.1"/>
    <property type="molecule type" value="Genomic_DNA"/>
</dbReference>
<evidence type="ECO:0000313" key="8">
    <source>
        <dbReference type="EMBL" id="GAA5143862.1"/>
    </source>
</evidence>
<dbReference type="InterPro" id="IPR007630">
    <property type="entry name" value="RNA_pol_sigma70_r4"/>
</dbReference>
<keyword evidence="2" id="KW-0731">Sigma factor</keyword>
<dbReference type="Proteomes" id="UP001500221">
    <property type="component" value="Unassembled WGS sequence"/>
</dbReference>
<proteinExistence type="predicted"/>
<dbReference type="InterPro" id="IPR000943">
    <property type="entry name" value="RNA_pol_sigma70"/>
</dbReference>
<dbReference type="SUPFAM" id="SSF88946">
    <property type="entry name" value="Sigma2 domain of RNA polymerase sigma factors"/>
    <property type="match status" value="1"/>
</dbReference>
<evidence type="ECO:0000256" key="2">
    <source>
        <dbReference type="ARBA" id="ARBA00023082"/>
    </source>
</evidence>
<dbReference type="InterPro" id="IPR013324">
    <property type="entry name" value="RNA_pol_sigma_r3/r4-like"/>
</dbReference>
<dbReference type="NCBIfam" id="TIGR02937">
    <property type="entry name" value="sigma70-ECF"/>
    <property type="match status" value="1"/>
</dbReference>
<keyword evidence="9" id="KW-1185">Reference proteome</keyword>
<gene>
    <name evidence="8" type="ORF">GCM10023340_10270</name>
</gene>
<dbReference type="InterPro" id="IPR014284">
    <property type="entry name" value="RNA_pol_sigma-70_dom"/>
</dbReference>
<feature type="domain" description="RNA polymerase sigma-70 region 4" evidence="7">
    <location>
        <begin position="213"/>
        <end position="259"/>
    </location>
</feature>
<accession>A0ABP9PBE6</accession>
<keyword evidence="1" id="KW-0805">Transcription regulation</keyword>
<dbReference type="Gene3D" id="1.10.10.10">
    <property type="entry name" value="Winged helix-like DNA-binding domain superfamily/Winged helix DNA-binding domain"/>
    <property type="match status" value="2"/>
</dbReference>
<comment type="caution">
    <text evidence="8">The sequence shown here is derived from an EMBL/GenBank/DDBJ whole genome shotgun (WGS) entry which is preliminary data.</text>
</comment>
<reference evidence="9" key="1">
    <citation type="journal article" date="2019" name="Int. J. Syst. Evol. Microbiol.">
        <title>The Global Catalogue of Microorganisms (GCM) 10K type strain sequencing project: providing services to taxonomists for standard genome sequencing and annotation.</title>
        <authorList>
            <consortium name="The Broad Institute Genomics Platform"/>
            <consortium name="The Broad Institute Genome Sequencing Center for Infectious Disease"/>
            <person name="Wu L."/>
            <person name="Ma J."/>
        </authorList>
    </citation>
    <scope>NUCLEOTIDE SEQUENCE [LARGE SCALE GENOMIC DNA]</scope>
    <source>
        <strain evidence="9">JCM 18459</strain>
    </source>
</reference>
<evidence type="ECO:0000256" key="1">
    <source>
        <dbReference type="ARBA" id="ARBA00023015"/>
    </source>
</evidence>
<keyword evidence="4" id="KW-0804">Transcription</keyword>
<feature type="domain" description="RNA polymerase sigma-70 region 3" evidence="5">
    <location>
        <begin position="129"/>
        <end position="198"/>
    </location>
</feature>
<dbReference type="PRINTS" id="PR00046">
    <property type="entry name" value="SIGMA70FCT"/>
</dbReference>
<dbReference type="RefSeq" id="WP_345455196.1">
    <property type="nucleotide sequence ID" value="NZ_BAABKG010000001.1"/>
</dbReference>
<dbReference type="Gene3D" id="1.20.120.1810">
    <property type="match status" value="1"/>
</dbReference>
<dbReference type="SUPFAM" id="SSF88659">
    <property type="entry name" value="Sigma3 and sigma4 domains of RNA polymerase sigma factors"/>
    <property type="match status" value="2"/>
</dbReference>
<name>A0ABP9PBE6_9ACTN</name>
<feature type="domain" description="RNA polymerase sigma-70 region 2" evidence="6">
    <location>
        <begin position="50"/>
        <end position="116"/>
    </location>
</feature>
<dbReference type="PANTHER" id="PTHR30385">
    <property type="entry name" value="SIGMA FACTOR F FLAGELLAR"/>
    <property type="match status" value="1"/>
</dbReference>